<dbReference type="Proteomes" id="UP000798602">
    <property type="component" value="Unassembled WGS sequence"/>
</dbReference>
<keyword evidence="1" id="KW-0812">Transmembrane</keyword>
<organism evidence="3 4">
    <name type="scientific">Flavobacterium ichthyis</name>
    <dbReference type="NCBI Taxonomy" id="2698827"/>
    <lineage>
        <taxon>Bacteria</taxon>
        <taxon>Pseudomonadati</taxon>
        <taxon>Bacteroidota</taxon>
        <taxon>Flavobacteriia</taxon>
        <taxon>Flavobacteriales</taxon>
        <taxon>Flavobacteriaceae</taxon>
        <taxon>Flavobacterium</taxon>
    </lineage>
</organism>
<dbReference type="Pfam" id="PF03372">
    <property type="entry name" value="Exo_endo_phos"/>
    <property type="match status" value="1"/>
</dbReference>
<feature type="transmembrane region" description="Helical" evidence="1">
    <location>
        <begin position="36"/>
        <end position="56"/>
    </location>
</feature>
<dbReference type="Gene3D" id="3.60.10.10">
    <property type="entry name" value="Endonuclease/exonuclease/phosphatase"/>
    <property type="match status" value="1"/>
</dbReference>
<evidence type="ECO:0000313" key="3">
    <source>
        <dbReference type="EMBL" id="NBL64695.1"/>
    </source>
</evidence>
<feature type="transmembrane region" description="Helical" evidence="1">
    <location>
        <begin position="62"/>
        <end position="83"/>
    </location>
</feature>
<feature type="domain" description="Endonuclease/exonuclease/phosphatase" evidence="2">
    <location>
        <begin position="110"/>
        <end position="313"/>
    </location>
</feature>
<evidence type="ECO:0000313" key="4">
    <source>
        <dbReference type="Proteomes" id="UP000798602"/>
    </source>
</evidence>
<keyword evidence="3" id="KW-0378">Hydrolase</keyword>
<reference evidence="4" key="1">
    <citation type="submission" date="2020-01" db="EMBL/GenBank/DDBJ databases">
        <title>Sphingomonas sp. strain CSW-10.</title>
        <authorList>
            <person name="Chen W.-M."/>
        </authorList>
    </citation>
    <scope>NUCLEOTIDE SEQUENCE [LARGE SCALE GENOMIC DNA]</scope>
    <source>
        <strain evidence="4">NST-5</strain>
    </source>
</reference>
<protein>
    <submittedName>
        <fullName evidence="3">Endonuclease/exonuclease/phosphatase family protein</fullName>
    </submittedName>
</protein>
<dbReference type="InterPro" id="IPR036691">
    <property type="entry name" value="Endo/exonu/phosph_ase_sf"/>
</dbReference>
<proteinExistence type="predicted"/>
<keyword evidence="3" id="KW-0255">Endonuclease</keyword>
<keyword evidence="4" id="KW-1185">Reference proteome</keyword>
<sequence length="354" mass="41030">MATLKIILYLFSSLAILSVLIPFVKKDFWAFRIFDYPRLQKLTIIGGILACWIIYFRNTENWVVLCTIGILAVAFFYLLYLIIPFTVLGKNMIDKVSPQGKKTINFLVANIYQYNSEYQKLLNLIKKRNPDIVFLVETNQKWLENVKALREDFPYSIEIPLENTYGLLFYSKLPIKNQEINYLIDEEVPSIIADVEFDNQLVRIYGLHPTPPVPQENTHATDRDAEILLVGKMAKEHNGPCLVIGDLNDVAWSYTTKLFLKTSELLDPRRGRGMYSTFHAKYLLLRWPLDHYFVSSHFRLVDMKVEENINSDHFPISICLTLASEDEEDKMVADYEDKALVEEKIKAGKTDNPL</sequence>
<evidence type="ECO:0000256" key="1">
    <source>
        <dbReference type="SAM" id="Phobius"/>
    </source>
</evidence>
<accession>A0ABW9ZC68</accession>
<feature type="transmembrane region" description="Helical" evidence="1">
    <location>
        <begin position="6"/>
        <end position="24"/>
    </location>
</feature>
<keyword evidence="1" id="KW-1133">Transmembrane helix</keyword>
<dbReference type="GO" id="GO:0004519">
    <property type="term" value="F:endonuclease activity"/>
    <property type="evidence" value="ECO:0007669"/>
    <property type="project" value="UniProtKB-KW"/>
</dbReference>
<evidence type="ECO:0000259" key="2">
    <source>
        <dbReference type="Pfam" id="PF03372"/>
    </source>
</evidence>
<keyword evidence="3" id="KW-0540">Nuclease</keyword>
<name>A0ABW9ZC68_9FLAO</name>
<gene>
    <name evidence="3" type="ORF">GV828_05715</name>
</gene>
<keyword evidence="1" id="KW-0472">Membrane</keyword>
<dbReference type="EMBL" id="JAABLM010000005">
    <property type="protein sequence ID" value="NBL64695.1"/>
    <property type="molecule type" value="Genomic_DNA"/>
</dbReference>
<dbReference type="RefSeq" id="WP_166536520.1">
    <property type="nucleotide sequence ID" value="NZ_JAABLM010000005.1"/>
</dbReference>
<dbReference type="InterPro" id="IPR005135">
    <property type="entry name" value="Endo/exonuclease/phosphatase"/>
</dbReference>
<dbReference type="SUPFAM" id="SSF56219">
    <property type="entry name" value="DNase I-like"/>
    <property type="match status" value="1"/>
</dbReference>
<comment type="caution">
    <text evidence="3">The sequence shown here is derived from an EMBL/GenBank/DDBJ whole genome shotgun (WGS) entry which is preliminary data.</text>
</comment>